<dbReference type="Proteomes" id="UP000202786">
    <property type="component" value="Segment"/>
</dbReference>
<reference evidence="1 2" key="1">
    <citation type="submission" date="2012-12" db="EMBL/GenBank/DDBJ databases">
        <authorList>
            <person name="Sencilo A."/>
            <person name="Jacobs-Sera D."/>
            <person name="Russell D.A."/>
            <person name="Ko C."/>
            <person name="Atanasova N."/>
            <person name="Osterlund E."/>
            <person name="Oksanen H.M."/>
            <person name="Bamford D.H."/>
            <person name="Hatfull G.F."/>
            <person name="Roine E."/>
            <person name="Hendrix R.W."/>
        </authorList>
    </citation>
    <scope>NUCLEOTIDE SEQUENCE [LARGE SCALE GENOMIC DNA]</scope>
</reference>
<accession>R4T990</accession>
<keyword evidence="2" id="KW-1185">Reference proteome</keyword>
<organism evidence="1 2">
    <name type="scientific">Halogranum tailed virus 1</name>
    <dbReference type="NCBI Taxonomy" id="1273749"/>
    <lineage>
        <taxon>Viruses</taxon>
        <taxon>Duplodnaviria</taxon>
        <taxon>Heunggongvirae</taxon>
        <taxon>Uroviricota</taxon>
        <taxon>Caudoviricetes</taxon>
        <taxon>Thumleimavirales</taxon>
        <taxon>Halomagnusviridae</taxon>
        <taxon>Hagravirus</taxon>
        <taxon>Hagravirus capitaneum</taxon>
        <taxon>Hagravirus HGTV1</taxon>
    </lineage>
</organism>
<proteinExistence type="predicted"/>
<name>R4T990_9CAUD</name>
<dbReference type="KEGG" id="vg:16194018"/>
<dbReference type="RefSeq" id="YP_008059353.1">
    <property type="nucleotide sequence ID" value="NC_021328.1"/>
</dbReference>
<gene>
    <name evidence="1" type="primary">178</name>
    <name evidence="1" type="ORF">HGTV1_178</name>
</gene>
<dbReference type="GeneID" id="16194018"/>
<dbReference type="EMBL" id="KC292026">
    <property type="protein sequence ID" value="AGM11475.1"/>
    <property type="molecule type" value="Genomic_DNA"/>
</dbReference>
<evidence type="ECO:0000313" key="1">
    <source>
        <dbReference type="EMBL" id="AGM11475.1"/>
    </source>
</evidence>
<sequence length="105" mass="12341">MANWGRDEDDRMVLKGTEKYQLGDRLFEVDWKKMRNVEGTAIHKDSVKVPNNCTTEELMQWTHERMLKTMVLDRMGWSIRYTVSSRCVAWTKPIGELSMAKDLSE</sequence>
<evidence type="ECO:0000313" key="2">
    <source>
        <dbReference type="Proteomes" id="UP000202786"/>
    </source>
</evidence>
<protein>
    <submittedName>
        <fullName evidence="1">Uncharacterized protein</fullName>
    </submittedName>
</protein>